<dbReference type="InParanoid" id="B0DV83"/>
<keyword evidence="2" id="KW-1185">Reference proteome</keyword>
<organism evidence="2">
    <name type="scientific">Laccaria bicolor (strain S238N-H82 / ATCC MYA-4686)</name>
    <name type="common">Bicoloured deceiver</name>
    <name type="synonym">Laccaria laccata var. bicolor</name>
    <dbReference type="NCBI Taxonomy" id="486041"/>
    <lineage>
        <taxon>Eukaryota</taxon>
        <taxon>Fungi</taxon>
        <taxon>Dikarya</taxon>
        <taxon>Basidiomycota</taxon>
        <taxon>Agaricomycotina</taxon>
        <taxon>Agaricomycetes</taxon>
        <taxon>Agaricomycetidae</taxon>
        <taxon>Agaricales</taxon>
        <taxon>Agaricineae</taxon>
        <taxon>Hydnangiaceae</taxon>
        <taxon>Laccaria</taxon>
    </lineage>
</organism>
<evidence type="ECO:0000313" key="1">
    <source>
        <dbReference type="EMBL" id="EDR01533.1"/>
    </source>
</evidence>
<evidence type="ECO:0000313" key="2">
    <source>
        <dbReference type="Proteomes" id="UP000001194"/>
    </source>
</evidence>
<dbReference type="HOGENOM" id="CLU_165644_0_0_1"/>
<dbReference type="KEGG" id="lbc:LACBIDRAFT_310849"/>
<dbReference type="EMBL" id="DS547138">
    <property type="protein sequence ID" value="EDR01533.1"/>
    <property type="molecule type" value="Genomic_DNA"/>
</dbReference>
<reference evidence="1 2" key="1">
    <citation type="journal article" date="2008" name="Nature">
        <title>The genome of Laccaria bicolor provides insights into mycorrhizal symbiosis.</title>
        <authorList>
            <person name="Martin F."/>
            <person name="Aerts A."/>
            <person name="Ahren D."/>
            <person name="Brun A."/>
            <person name="Danchin E.G.J."/>
            <person name="Duchaussoy F."/>
            <person name="Gibon J."/>
            <person name="Kohler A."/>
            <person name="Lindquist E."/>
            <person name="Pereda V."/>
            <person name="Salamov A."/>
            <person name="Shapiro H.J."/>
            <person name="Wuyts J."/>
            <person name="Blaudez D."/>
            <person name="Buee M."/>
            <person name="Brokstein P."/>
            <person name="Canbaeck B."/>
            <person name="Cohen D."/>
            <person name="Courty P.E."/>
            <person name="Coutinho P.M."/>
            <person name="Delaruelle C."/>
            <person name="Detter J.C."/>
            <person name="Deveau A."/>
            <person name="DiFazio S."/>
            <person name="Duplessis S."/>
            <person name="Fraissinet-Tachet L."/>
            <person name="Lucic E."/>
            <person name="Frey-Klett P."/>
            <person name="Fourrey C."/>
            <person name="Feussner I."/>
            <person name="Gay G."/>
            <person name="Grimwood J."/>
            <person name="Hoegger P.J."/>
            <person name="Jain P."/>
            <person name="Kilaru S."/>
            <person name="Labbe J."/>
            <person name="Lin Y.C."/>
            <person name="Legue V."/>
            <person name="Le Tacon F."/>
            <person name="Marmeisse R."/>
            <person name="Melayah D."/>
            <person name="Montanini B."/>
            <person name="Muratet M."/>
            <person name="Nehls U."/>
            <person name="Niculita-Hirzel H."/>
            <person name="Oudot-Le Secq M.P."/>
            <person name="Peter M."/>
            <person name="Quesneville H."/>
            <person name="Rajashekar B."/>
            <person name="Reich M."/>
            <person name="Rouhier N."/>
            <person name="Schmutz J."/>
            <person name="Yin T."/>
            <person name="Chalot M."/>
            <person name="Henrissat B."/>
            <person name="Kuees U."/>
            <person name="Lucas S."/>
            <person name="Van de Peer Y."/>
            <person name="Podila G.K."/>
            <person name="Polle A."/>
            <person name="Pukkila P.J."/>
            <person name="Richardson P.M."/>
            <person name="Rouze P."/>
            <person name="Sanders I.R."/>
            <person name="Stajich J.E."/>
            <person name="Tunlid A."/>
            <person name="Tuskan G."/>
            <person name="Grigoriev I.V."/>
        </authorList>
    </citation>
    <scope>NUCLEOTIDE SEQUENCE [LARGE SCALE GENOMIC DNA]</scope>
    <source>
        <strain evidence="2">S238N-H82 / ATCC MYA-4686</strain>
    </source>
</reference>
<proteinExistence type="predicted"/>
<gene>
    <name evidence="1" type="ORF">LACBIDRAFT_310849</name>
</gene>
<sequence length="140" mass="15490">MELIKRRGQPSFVVENLLAHLQVHEKKSGATDVNCELCGEKTTISKMRVHVGKHILYSMRRRPDVELKSMGASPCGFCGLDSGCQTQLTFKKNGVAVIKSTCPFHYEKMQYKAALEPTKASPCTNIPIHCRLCAPLKVSG</sequence>
<dbReference type="RefSeq" id="XP_001887885.1">
    <property type="nucleotide sequence ID" value="XM_001887850.1"/>
</dbReference>
<dbReference type="Proteomes" id="UP000001194">
    <property type="component" value="Unassembled WGS sequence"/>
</dbReference>
<name>B0DV83_LACBS</name>
<dbReference type="GeneID" id="6083459"/>
<dbReference type="AlphaFoldDB" id="B0DV83"/>
<dbReference type="OrthoDB" id="2953545at2759"/>
<accession>B0DV83</accession>
<protein>
    <submittedName>
        <fullName evidence="1">Predicted protein</fullName>
    </submittedName>
</protein>